<comment type="similarity">
    <text evidence="1 3">Belongs to the triosephosphate isomerase family.</text>
</comment>
<dbReference type="GO" id="GO:0006096">
    <property type="term" value="P:glycolytic process"/>
    <property type="evidence" value="ECO:0007669"/>
    <property type="project" value="UniProtKB-UniRule"/>
</dbReference>
<comment type="caution">
    <text evidence="4">The sequence shown here is derived from an EMBL/GenBank/DDBJ whole genome shotgun (WGS) entry which is preliminary data.</text>
</comment>
<dbReference type="InterPro" id="IPR000652">
    <property type="entry name" value="Triosephosphate_isomerase"/>
</dbReference>
<name>A0A1G2KPJ8_9BACT</name>
<dbReference type="PROSITE" id="PS51440">
    <property type="entry name" value="TIM_2"/>
    <property type="match status" value="1"/>
</dbReference>
<keyword evidence="3" id="KW-0312">Gluconeogenesis</keyword>
<dbReference type="Pfam" id="PF00121">
    <property type="entry name" value="TIM"/>
    <property type="match status" value="1"/>
</dbReference>
<dbReference type="InterPro" id="IPR035990">
    <property type="entry name" value="TIM_sf"/>
</dbReference>
<dbReference type="Gene3D" id="3.20.20.70">
    <property type="entry name" value="Aldolase class I"/>
    <property type="match status" value="1"/>
</dbReference>
<dbReference type="InterPro" id="IPR013785">
    <property type="entry name" value="Aldolase_TIM"/>
</dbReference>
<dbReference type="GO" id="GO:0004807">
    <property type="term" value="F:triose-phosphate isomerase activity"/>
    <property type="evidence" value="ECO:0007669"/>
    <property type="project" value="UniProtKB-UniRule"/>
</dbReference>
<evidence type="ECO:0000313" key="5">
    <source>
        <dbReference type="Proteomes" id="UP000178710"/>
    </source>
</evidence>
<sequence length="264" mass="28566">MTQRFVIANWKMNPQTESEAIDLFSATRDAAKVAPSVTVVVTPPFPFLSQIENRFGLANAEMRNEAKIHLGAQDLFWERDGAYTGEVSGVMEKNIGVTYVIVGHSERRRVLVETDEMVAKKLKKALESGLVPILCIGENERPGGEIPERVGEELKSAIAGLEPSMLGRIIIAYEPVWAIGSGTPDTPEGMLSATIYIRKILTEIFGQDLAGQVPILYGGSVNSANVQSFFTETSGQVSGVLVGGASLRSEEIAAIITSVDRLEK</sequence>
<organism evidence="4 5">
    <name type="scientific">Candidatus Sungbacteria bacterium RIFCSPHIGHO2_02_FULL_49_20</name>
    <dbReference type="NCBI Taxonomy" id="1802272"/>
    <lineage>
        <taxon>Bacteria</taxon>
        <taxon>Candidatus Sungiibacteriota</taxon>
    </lineage>
</organism>
<dbReference type="PANTHER" id="PTHR21139:SF42">
    <property type="entry name" value="TRIOSEPHOSPHATE ISOMERASE"/>
    <property type="match status" value="1"/>
</dbReference>
<dbReference type="PROSITE" id="PS00171">
    <property type="entry name" value="TIM_1"/>
    <property type="match status" value="1"/>
</dbReference>
<dbReference type="GO" id="GO:0006094">
    <property type="term" value="P:gluconeogenesis"/>
    <property type="evidence" value="ECO:0007669"/>
    <property type="project" value="UniProtKB-UniPathway"/>
</dbReference>
<dbReference type="AlphaFoldDB" id="A0A1G2KPJ8"/>
<protein>
    <recommendedName>
        <fullName evidence="3">Triosephosphate isomerase</fullName>
        <ecNumber evidence="3">5.3.1.1</ecNumber>
    </recommendedName>
</protein>
<comment type="pathway">
    <text evidence="3">Carbohydrate biosynthesis; gluconeogenesis.</text>
</comment>
<dbReference type="GO" id="GO:0005829">
    <property type="term" value="C:cytosol"/>
    <property type="evidence" value="ECO:0007669"/>
    <property type="project" value="TreeGrafter"/>
</dbReference>
<evidence type="ECO:0000313" key="4">
    <source>
        <dbReference type="EMBL" id="OHA01326.1"/>
    </source>
</evidence>
<comment type="subcellular location">
    <subcellularLocation>
        <location evidence="3">Cytoplasm</location>
    </subcellularLocation>
</comment>
<evidence type="ECO:0000256" key="3">
    <source>
        <dbReference type="RuleBase" id="RU363013"/>
    </source>
</evidence>
<dbReference type="PANTHER" id="PTHR21139">
    <property type="entry name" value="TRIOSEPHOSPHATE ISOMERASE"/>
    <property type="match status" value="1"/>
</dbReference>
<evidence type="ECO:0000256" key="2">
    <source>
        <dbReference type="ARBA" id="ARBA00023235"/>
    </source>
</evidence>
<keyword evidence="3" id="KW-0324">Glycolysis</keyword>
<evidence type="ECO:0000256" key="1">
    <source>
        <dbReference type="ARBA" id="ARBA00007422"/>
    </source>
</evidence>
<dbReference type="SUPFAM" id="SSF51351">
    <property type="entry name" value="Triosephosphate isomerase (TIM)"/>
    <property type="match status" value="1"/>
</dbReference>
<dbReference type="GO" id="GO:0019563">
    <property type="term" value="P:glycerol catabolic process"/>
    <property type="evidence" value="ECO:0007669"/>
    <property type="project" value="TreeGrafter"/>
</dbReference>
<dbReference type="UniPathway" id="UPA00109">
    <property type="reaction ID" value="UER00189"/>
</dbReference>
<accession>A0A1G2KPJ8</accession>
<proteinExistence type="inferred from homology"/>
<reference evidence="4 5" key="1">
    <citation type="journal article" date="2016" name="Nat. Commun.">
        <title>Thousands of microbial genomes shed light on interconnected biogeochemical processes in an aquifer system.</title>
        <authorList>
            <person name="Anantharaman K."/>
            <person name="Brown C.T."/>
            <person name="Hug L.A."/>
            <person name="Sharon I."/>
            <person name="Castelle C.J."/>
            <person name="Probst A.J."/>
            <person name="Thomas B.C."/>
            <person name="Singh A."/>
            <person name="Wilkins M.J."/>
            <person name="Karaoz U."/>
            <person name="Brodie E.L."/>
            <person name="Williams K.H."/>
            <person name="Hubbard S.S."/>
            <person name="Banfield J.F."/>
        </authorList>
    </citation>
    <scope>NUCLEOTIDE SEQUENCE [LARGE SCALE GENOMIC DNA]</scope>
</reference>
<dbReference type="NCBIfam" id="TIGR00419">
    <property type="entry name" value="tim"/>
    <property type="match status" value="1"/>
</dbReference>
<dbReference type="CDD" id="cd00311">
    <property type="entry name" value="TIM"/>
    <property type="match status" value="1"/>
</dbReference>
<dbReference type="EMBL" id="MHQK01000030">
    <property type="protein sequence ID" value="OHA01326.1"/>
    <property type="molecule type" value="Genomic_DNA"/>
</dbReference>
<comment type="pathway">
    <text evidence="3">Carbohydrate degradation; glycolysis; D-glyceraldehyde 3-phosphate from glycerone phosphate: step 1/1.</text>
</comment>
<dbReference type="UniPathway" id="UPA00138"/>
<dbReference type="EC" id="5.3.1.1" evidence="3"/>
<dbReference type="GO" id="GO:0046166">
    <property type="term" value="P:glyceraldehyde-3-phosphate biosynthetic process"/>
    <property type="evidence" value="ECO:0007669"/>
    <property type="project" value="TreeGrafter"/>
</dbReference>
<keyword evidence="2 3" id="KW-0413">Isomerase</keyword>
<comment type="subunit">
    <text evidence="3">Homodimer.</text>
</comment>
<dbReference type="Proteomes" id="UP000178710">
    <property type="component" value="Unassembled WGS sequence"/>
</dbReference>
<gene>
    <name evidence="4" type="ORF">A3C12_00235</name>
</gene>
<dbReference type="InterPro" id="IPR020861">
    <property type="entry name" value="Triosephosphate_isomerase_AS"/>
</dbReference>
<comment type="catalytic activity">
    <reaction evidence="3">
        <text>D-glyceraldehyde 3-phosphate = dihydroxyacetone phosphate</text>
        <dbReference type="Rhea" id="RHEA:18585"/>
        <dbReference type="ChEBI" id="CHEBI:57642"/>
        <dbReference type="ChEBI" id="CHEBI:59776"/>
        <dbReference type="EC" id="5.3.1.1"/>
    </reaction>
</comment>
<keyword evidence="3" id="KW-0963">Cytoplasm</keyword>